<dbReference type="SMART" id="SM00530">
    <property type="entry name" value="HTH_XRE"/>
    <property type="match status" value="1"/>
</dbReference>
<dbReference type="KEGG" id="fmr:Fuma_04479"/>
<feature type="compositionally biased region" description="Basic residues" evidence="1">
    <location>
        <begin position="1"/>
        <end position="12"/>
    </location>
</feature>
<dbReference type="GO" id="GO:0003677">
    <property type="term" value="F:DNA binding"/>
    <property type="evidence" value="ECO:0007669"/>
    <property type="project" value="InterPro"/>
</dbReference>
<dbReference type="Proteomes" id="UP000187735">
    <property type="component" value="Chromosome"/>
</dbReference>
<name>A0A1P8WL90_9PLAN</name>
<reference evidence="3 4" key="1">
    <citation type="journal article" date="2016" name="Front. Microbiol.">
        <title>Fuerstia marisgermanicae gen. nov., sp. nov., an Unusual Member of the Phylum Planctomycetes from the German Wadden Sea.</title>
        <authorList>
            <person name="Kohn T."/>
            <person name="Heuer A."/>
            <person name="Jogler M."/>
            <person name="Vollmers J."/>
            <person name="Boedeker C."/>
            <person name="Bunk B."/>
            <person name="Rast P."/>
            <person name="Borchert D."/>
            <person name="Glockner I."/>
            <person name="Freese H.M."/>
            <person name="Klenk H.P."/>
            <person name="Overmann J."/>
            <person name="Kaster A.K."/>
            <person name="Rohde M."/>
            <person name="Wiegand S."/>
            <person name="Jogler C."/>
        </authorList>
    </citation>
    <scope>NUCLEOTIDE SEQUENCE [LARGE SCALE GENOMIC DNA]</scope>
    <source>
        <strain evidence="3 4">NH11</strain>
    </source>
</reference>
<organism evidence="3 4">
    <name type="scientific">Fuerstiella marisgermanici</name>
    <dbReference type="NCBI Taxonomy" id="1891926"/>
    <lineage>
        <taxon>Bacteria</taxon>
        <taxon>Pseudomonadati</taxon>
        <taxon>Planctomycetota</taxon>
        <taxon>Planctomycetia</taxon>
        <taxon>Planctomycetales</taxon>
        <taxon>Planctomycetaceae</taxon>
        <taxon>Fuerstiella</taxon>
    </lineage>
</organism>
<dbReference type="CDD" id="cd00093">
    <property type="entry name" value="HTH_XRE"/>
    <property type="match status" value="1"/>
</dbReference>
<evidence type="ECO:0000256" key="1">
    <source>
        <dbReference type="SAM" id="MobiDB-lite"/>
    </source>
</evidence>
<dbReference type="InterPro" id="IPR001387">
    <property type="entry name" value="Cro/C1-type_HTH"/>
</dbReference>
<accession>A0A1P8WL90</accession>
<dbReference type="Gene3D" id="1.10.260.40">
    <property type="entry name" value="lambda repressor-like DNA-binding domains"/>
    <property type="match status" value="1"/>
</dbReference>
<evidence type="ECO:0000313" key="3">
    <source>
        <dbReference type="EMBL" id="APZ94830.1"/>
    </source>
</evidence>
<sequence length="111" mass="12449">MMSKLNRVKRNLTKAQQNRVDQARPAAEGADREDVIRQGQEVQRLSELRDVMKLLKEAREASGMSLRELETNTGISRGNLSRLENGDSNPTIATLRRYAAAIGRTVKITVE</sequence>
<evidence type="ECO:0000313" key="4">
    <source>
        <dbReference type="Proteomes" id="UP000187735"/>
    </source>
</evidence>
<protein>
    <submittedName>
        <fullName evidence="3">Anaerobic benzoate catabolism transcriptional regulator</fullName>
    </submittedName>
</protein>
<dbReference type="OrthoDB" id="292530at2"/>
<dbReference type="PROSITE" id="PS50943">
    <property type="entry name" value="HTH_CROC1"/>
    <property type="match status" value="1"/>
</dbReference>
<gene>
    <name evidence="3" type="ORF">Fuma_04479</name>
</gene>
<dbReference type="SUPFAM" id="SSF47413">
    <property type="entry name" value="lambda repressor-like DNA-binding domains"/>
    <property type="match status" value="1"/>
</dbReference>
<feature type="domain" description="HTH cro/C1-type" evidence="2">
    <location>
        <begin position="55"/>
        <end position="109"/>
    </location>
</feature>
<dbReference type="EMBL" id="CP017641">
    <property type="protein sequence ID" value="APZ94830.1"/>
    <property type="molecule type" value="Genomic_DNA"/>
</dbReference>
<keyword evidence="4" id="KW-1185">Reference proteome</keyword>
<dbReference type="InterPro" id="IPR010982">
    <property type="entry name" value="Lambda_DNA-bd_dom_sf"/>
</dbReference>
<proteinExistence type="predicted"/>
<dbReference type="RefSeq" id="WP_083732242.1">
    <property type="nucleotide sequence ID" value="NZ_CP017641.1"/>
</dbReference>
<feature type="region of interest" description="Disordered" evidence="1">
    <location>
        <begin position="1"/>
        <end position="34"/>
    </location>
</feature>
<dbReference type="AlphaFoldDB" id="A0A1P8WL90"/>
<dbReference type="Pfam" id="PF01381">
    <property type="entry name" value="HTH_3"/>
    <property type="match status" value="1"/>
</dbReference>
<evidence type="ECO:0000259" key="2">
    <source>
        <dbReference type="PROSITE" id="PS50943"/>
    </source>
</evidence>